<name>A0A8S4PWW2_OWEFU</name>
<gene>
    <name evidence="1" type="ORF">OFUS_LOCUS22283</name>
</gene>
<comment type="caution">
    <text evidence="1">The sequence shown here is derived from an EMBL/GenBank/DDBJ whole genome shotgun (WGS) entry which is preliminary data.</text>
</comment>
<accession>A0A8S4PWW2</accession>
<keyword evidence="2" id="KW-1185">Reference proteome</keyword>
<dbReference type="EMBL" id="CAIIXF020000010">
    <property type="protein sequence ID" value="CAH1798103.1"/>
    <property type="molecule type" value="Genomic_DNA"/>
</dbReference>
<evidence type="ECO:0000313" key="2">
    <source>
        <dbReference type="Proteomes" id="UP000749559"/>
    </source>
</evidence>
<organism evidence="1 2">
    <name type="scientific">Owenia fusiformis</name>
    <name type="common">Polychaete worm</name>
    <dbReference type="NCBI Taxonomy" id="6347"/>
    <lineage>
        <taxon>Eukaryota</taxon>
        <taxon>Metazoa</taxon>
        <taxon>Spiralia</taxon>
        <taxon>Lophotrochozoa</taxon>
        <taxon>Annelida</taxon>
        <taxon>Polychaeta</taxon>
        <taxon>Sedentaria</taxon>
        <taxon>Canalipalpata</taxon>
        <taxon>Sabellida</taxon>
        <taxon>Oweniida</taxon>
        <taxon>Oweniidae</taxon>
        <taxon>Owenia</taxon>
    </lineage>
</organism>
<dbReference type="Proteomes" id="UP000749559">
    <property type="component" value="Unassembled WGS sequence"/>
</dbReference>
<dbReference type="AlphaFoldDB" id="A0A8S4PWW2"/>
<sequence>MAIYLSDDENQNQIASMLKYAEEVRELAFDEGFPAAKSYDEAFIIHKKSCNFTWDYRSEELYKKAQKVKNSRFRDYQSNKPQNRKQQGKCYRFANTGNVLNETAPTLTPAQNETQTITLQNNVLPPEILTRPLLTKKVETISNKANGSPDNYQYYAHFYFNDKTLCTPVYTNVLQALLYGYDKIKYDYLVNGFKNGFDLIYNGNREDSVIVTNNHHSALKMPEIVISYITKELTQGRLSASK</sequence>
<proteinExistence type="predicted"/>
<reference evidence="1" key="1">
    <citation type="submission" date="2022-03" db="EMBL/GenBank/DDBJ databases">
        <authorList>
            <person name="Martin C."/>
        </authorList>
    </citation>
    <scope>NUCLEOTIDE SEQUENCE</scope>
</reference>
<evidence type="ECO:0000313" key="1">
    <source>
        <dbReference type="EMBL" id="CAH1798103.1"/>
    </source>
</evidence>
<protein>
    <submittedName>
        <fullName evidence="1">Uncharacterized protein</fullName>
    </submittedName>
</protein>